<dbReference type="InterPro" id="IPR007603">
    <property type="entry name" value="Choline_transptr-like"/>
</dbReference>
<keyword evidence="6 8" id="KW-1133">Transmembrane helix</keyword>
<keyword evidence="5 8" id="KW-0812">Transmembrane</keyword>
<evidence type="ECO:0000256" key="5">
    <source>
        <dbReference type="ARBA" id="ARBA00022692"/>
    </source>
</evidence>
<reference evidence="9 10" key="1">
    <citation type="journal article" date="2016" name="Proc. Natl. Acad. Sci. U.S.A.">
        <title>Comparative genomics of biotechnologically important yeasts.</title>
        <authorList>
            <person name="Riley R."/>
            <person name="Haridas S."/>
            <person name="Wolfe K.H."/>
            <person name="Lopes M.R."/>
            <person name="Hittinger C.T."/>
            <person name="Goeker M."/>
            <person name="Salamov A.A."/>
            <person name="Wisecaver J.H."/>
            <person name="Long T.M."/>
            <person name="Calvey C.H."/>
            <person name="Aerts A.L."/>
            <person name="Barry K.W."/>
            <person name="Choi C."/>
            <person name="Clum A."/>
            <person name="Coughlan A.Y."/>
            <person name="Deshpande S."/>
            <person name="Douglass A.P."/>
            <person name="Hanson S.J."/>
            <person name="Klenk H.-P."/>
            <person name="LaButti K.M."/>
            <person name="Lapidus A."/>
            <person name="Lindquist E.A."/>
            <person name="Lipzen A.M."/>
            <person name="Meier-Kolthoff J.P."/>
            <person name="Ohm R.A."/>
            <person name="Otillar R.P."/>
            <person name="Pangilinan J.L."/>
            <person name="Peng Y."/>
            <person name="Rokas A."/>
            <person name="Rosa C.A."/>
            <person name="Scheuner C."/>
            <person name="Sibirny A.A."/>
            <person name="Slot J.C."/>
            <person name="Stielow J.B."/>
            <person name="Sun H."/>
            <person name="Kurtzman C.P."/>
            <person name="Blackwell M."/>
            <person name="Grigoriev I.V."/>
            <person name="Jeffries T.W."/>
        </authorList>
    </citation>
    <scope>NUCLEOTIDE SEQUENCE [LARGE SCALE GENOMIC DNA]</scope>
    <source>
        <strain evidence="10">ATCC 18201 / CBS 1600 / BCRC 20928 / JCM 3617 / NBRC 0987 / NRRL Y-1542</strain>
    </source>
</reference>
<comment type="similarity">
    <text evidence="3 8">Belongs to the CTL (choline transporter-like) family.</text>
</comment>
<accession>A0A1E4S0V0</accession>
<dbReference type="EMBL" id="KV453932">
    <property type="protein sequence ID" value="ODV73112.1"/>
    <property type="molecule type" value="Genomic_DNA"/>
</dbReference>
<dbReference type="STRING" id="983966.A0A1E4S0V0"/>
<feature type="transmembrane region" description="Helical" evidence="8">
    <location>
        <begin position="344"/>
        <end position="360"/>
    </location>
</feature>
<keyword evidence="10" id="KW-1185">Reference proteome</keyword>
<evidence type="ECO:0000256" key="8">
    <source>
        <dbReference type="RuleBase" id="RU368066"/>
    </source>
</evidence>
<feature type="transmembrane region" description="Helical" evidence="8">
    <location>
        <begin position="303"/>
        <end position="323"/>
    </location>
</feature>
<feature type="transmembrane region" description="Helical" evidence="8">
    <location>
        <begin position="244"/>
        <end position="261"/>
    </location>
</feature>
<sequence>MSNNYYNQPPQFTQDVEYGHGDEKLNVPEPNPQGSSFDEVFKVEKPKWHDWPFTVFFLATVGGFIAVAVLTLRAYAQTYSEQGSGIYTNTDTFTLNSNTVILFVFVTIVSICIAMFTLVMARFNPKFFIQLSIIFNIILGIGTAIAYFVMHYYSAAIVFLIFTVISAWCYWSLRHRIPFSAEVLATVIDVMKSYKSTLVVSTLGALVSWAFSLLFSTVIVATYMKYDDKLNNPGCNVEGGSCSQGKLIGVLVFVFFAGYYITEVIRNVIHVTISGVYGTWYYLSRSDQGEPKWPASGAFKRAMTYSFGSICFGSLIVTFVDLLKQGLQILRANVVSAGDTCAQIGFLILDILMGIIEWLARFFNQYSYSFIALYGDGYITAAKATWRLIRQKGMDALVNECLVGTALGFYALFNAYVCSLLAYLYVKLTKPAYNDDGTFYAPIVAFTFLIAIQISNIVTQPLKSGTSTFFVALAKDPEVYQQSYPNRFQVIAQTYPNVFDKLRSR</sequence>
<keyword evidence="7 8" id="KW-0472">Membrane</keyword>
<evidence type="ECO:0000256" key="3">
    <source>
        <dbReference type="ARBA" id="ARBA00007168"/>
    </source>
</evidence>
<feature type="transmembrane region" description="Helical" evidence="8">
    <location>
        <begin position="438"/>
        <end position="458"/>
    </location>
</feature>
<feature type="transmembrane region" description="Helical" evidence="8">
    <location>
        <begin position="366"/>
        <end position="389"/>
    </location>
</feature>
<comment type="function">
    <text evidence="1 8">Probably involved in transport through the plasma membrane.</text>
</comment>
<dbReference type="PANTHER" id="PTHR12385:SF4">
    <property type="entry name" value="PROTEIN PNS1"/>
    <property type="match status" value="1"/>
</dbReference>
<dbReference type="PANTHER" id="PTHR12385">
    <property type="entry name" value="CHOLINE TRANSPORTER-LIKE (SLC FAMILY 44)"/>
    <property type="match status" value="1"/>
</dbReference>
<dbReference type="AlphaFoldDB" id="A0A1E4S0V0"/>
<proteinExistence type="inferred from homology"/>
<feature type="transmembrane region" description="Helical" evidence="8">
    <location>
        <begin position="155"/>
        <end position="173"/>
    </location>
</feature>
<dbReference type="RefSeq" id="XP_020070151.1">
    <property type="nucleotide sequence ID" value="XM_020215245.1"/>
</dbReference>
<evidence type="ECO:0000313" key="10">
    <source>
        <dbReference type="Proteomes" id="UP000094389"/>
    </source>
</evidence>
<dbReference type="Proteomes" id="UP000094389">
    <property type="component" value="Unassembled WGS sequence"/>
</dbReference>
<dbReference type="GeneID" id="30989641"/>
<evidence type="ECO:0000256" key="4">
    <source>
        <dbReference type="ARBA" id="ARBA00015388"/>
    </source>
</evidence>
<evidence type="ECO:0000256" key="6">
    <source>
        <dbReference type="ARBA" id="ARBA00022989"/>
    </source>
</evidence>
<evidence type="ECO:0000313" key="9">
    <source>
        <dbReference type="EMBL" id="ODV73112.1"/>
    </source>
</evidence>
<feature type="transmembrane region" description="Helical" evidence="8">
    <location>
        <begin position="127"/>
        <end position="149"/>
    </location>
</feature>
<feature type="transmembrane region" description="Helical" evidence="8">
    <location>
        <begin position="100"/>
        <end position="120"/>
    </location>
</feature>
<protein>
    <recommendedName>
        <fullName evidence="4 8">Protein PNS1</fullName>
    </recommendedName>
</protein>
<comment type="subcellular location">
    <subcellularLocation>
        <location evidence="2 8">Cell membrane</location>
        <topology evidence="2 8">Multi-pass membrane protein</topology>
    </subcellularLocation>
</comment>
<evidence type="ECO:0000256" key="1">
    <source>
        <dbReference type="ARBA" id="ARBA00002957"/>
    </source>
</evidence>
<name>A0A1E4S0V0_CYBJN</name>
<evidence type="ECO:0000256" key="7">
    <source>
        <dbReference type="ARBA" id="ARBA00023136"/>
    </source>
</evidence>
<organism evidence="9 10">
    <name type="scientific">Cyberlindnera jadinii (strain ATCC 18201 / CBS 1600 / BCRC 20928 / JCM 3617 / NBRC 0987 / NRRL Y-1542)</name>
    <name type="common">Torula yeast</name>
    <name type="synonym">Candida utilis</name>
    <dbReference type="NCBI Taxonomy" id="983966"/>
    <lineage>
        <taxon>Eukaryota</taxon>
        <taxon>Fungi</taxon>
        <taxon>Dikarya</taxon>
        <taxon>Ascomycota</taxon>
        <taxon>Saccharomycotina</taxon>
        <taxon>Saccharomycetes</taxon>
        <taxon>Phaffomycetales</taxon>
        <taxon>Phaffomycetaceae</taxon>
        <taxon>Cyberlindnera</taxon>
    </lineage>
</organism>
<feature type="transmembrane region" description="Helical" evidence="8">
    <location>
        <begin position="198"/>
        <end position="224"/>
    </location>
</feature>
<feature type="transmembrane region" description="Helical" evidence="8">
    <location>
        <begin position="401"/>
        <end position="426"/>
    </location>
</feature>
<dbReference type="GO" id="GO:0005886">
    <property type="term" value="C:plasma membrane"/>
    <property type="evidence" value="ECO:0007669"/>
    <property type="project" value="UniProtKB-SubCell"/>
</dbReference>
<evidence type="ECO:0000256" key="2">
    <source>
        <dbReference type="ARBA" id="ARBA00004651"/>
    </source>
</evidence>
<dbReference type="GO" id="GO:0022857">
    <property type="term" value="F:transmembrane transporter activity"/>
    <property type="evidence" value="ECO:0007669"/>
    <property type="project" value="UniProtKB-UniRule"/>
</dbReference>
<feature type="transmembrane region" description="Helical" evidence="8">
    <location>
        <begin position="51"/>
        <end position="75"/>
    </location>
</feature>
<gene>
    <name evidence="9" type="ORF">CYBJADRAFT_168176</name>
</gene>
<dbReference type="OMA" id="DTIFVAM"/>
<dbReference type="Pfam" id="PF04515">
    <property type="entry name" value="Choline_transpo"/>
    <property type="match status" value="1"/>
</dbReference>
<dbReference type="OrthoDB" id="44736at2759"/>